<proteinExistence type="inferred from homology"/>
<comment type="caution">
    <text evidence="3">The sequence shown here is derived from an EMBL/GenBank/DDBJ whole genome shotgun (WGS) entry which is preliminary data.</text>
</comment>
<comment type="function">
    <text evidence="2">CRISPR (clustered regularly interspaced short palindromic repeat) is an adaptive immune system that provides protection against mobile genetic elements (viruses, transposable elements and conjugative plasmids). CRISPR clusters contain spacers, sequences complementary to antecedent mobile elements, and target invading nucleic acids. CRISPR clusters are transcribed and processed into CRISPR RNA (crRNA).</text>
</comment>
<dbReference type="Pfam" id="PF09704">
    <property type="entry name" value="Cas_Cas5d"/>
    <property type="match status" value="1"/>
</dbReference>
<comment type="similarity">
    <text evidence="2">Belongs to the CRISPR-associated protein Cas5 family. Subtype I-C/Dvulg subfamily.</text>
</comment>
<dbReference type="InterPro" id="IPR013422">
    <property type="entry name" value="CRISPR-assoc_prot_Cas5_N"/>
</dbReference>
<dbReference type="EMBL" id="JAIHOM010000056">
    <property type="protein sequence ID" value="MCW6037071.1"/>
    <property type="molecule type" value="Genomic_DNA"/>
</dbReference>
<keyword evidence="1 2" id="KW-0051">Antiviral defense</keyword>
<dbReference type="PIRSF" id="PIRSF029950">
    <property type="entry name" value="Cas_CT1134"/>
    <property type="match status" value="1"/>
</dbReference>
<keyword evidence="2" id="KW-0255">Endonuclease</keyword>
<dbReference type="NCBIfam" id="TIGR01876">
    <property type="entry name" value="cas_Cas5d"/>
    <property type="match status" value="1"/>
</dbReference>
<dbReference type="EC" id="3.1.-.-" evidence="2"/>
<protein>
    <recommendedName>
        <fullName evidence="2">pre-crRNA processing endonuclease</fullName>
        <ecNumber evidence="2">3.1.-.-</ecNumber>
    </recommendedName>
</protein>
<reference evidence="3 4" key="1">
    <citation type="submission" date="2021-08" db="EMBL/GenBank/DDBJ databases">
        <title>Draft genome sequence of Spirulina subsalsa with high tolerance to salinity and hype-accumulation of phycocyanin.</title>
        <authorList>
            <person name="Pei H."/>
            <person name="Jiang L."/>
        </authorList>
    </citation>
    <scope>NUCLEOTIDE SEQUENCE [LARGE SCALE GENOMIC DNA]</scope>
    <source>
        <strain evidence="3 4">FACHB-351</strain>
    </source>
</reference>
<keyword evidence="2" id="KW-0694">RNA-binding</keyword>
<keyword evidence="2" id="KW-0378">Hydrolase</keyword>
<evidence type="ECO:0000256" key="1">
    <source>
        <dbReference type="ARBA" id="ARBA00023118"/>
    </source>
</evidence>
<sequence>MSLCPPLTLKVYGDFACFTRPEFKVERISYDVITPSAARGILEAIFWKPEMGYRIEKIHVLTPIQHFSIWRNEVNNCQSESSAKSWAKTGVGGYFADGDRAQRHTLGLRNVAYLIEAQIYLKAHATENIAKYRDQFRRRVQRGQCHHQPYFGTREFSAFFEPPTGQEQAINRSDELGLMLYDLEFQPAPKGSIQYRQQDAQGRRIISGNARPRFFAARLEQGILTIPPQPL</sequence>
<gene>
    <name evidence="3" type="primary">cas5c</name>
    <name evidence="3" type="ORF">K4A83_12450</name>
</gene>
<keyword evidence="4" id="KW-1185">Reference proteome</keyword>
<accession>A0ABT3L6D5</accession>
<evidence type="ECO:0000313" key="3">
    <source>
        <dbReference type="EMBL" id="MCW6037071.1"/>
    </source>
</evidence>
<dbReference type="NCBIfam" id="TIGR02593">
    <property type="entry name" value="CRISPR_cas5"/>
    <property type="match status" value="1"/>
</dbReference>
<dbReference type="Gene3D" id="3.30.70.2660">
    <property type="match status" value="1"/>
</dbReference>
<evidence type="ECO:0000313" key="4">
    <source>
        <dbReference type="Proteomes" id="UP001526426"/>
    </source>
</evidence>
<name>A0ABT3L6D5_9CYAN</name>
<dbReference type="InterPro" id="IPR021124">
    <property type="entry name" value="CRISPR-assoc_prot_Cas5"/>
</dbReference>
<dbReference type="RefSeq" id="WP_265264903.1">
    <property type="nucleotide sequence ID" value="NZ_JAIHOM010000056.1"/>
</dbReference>
<keyword evidence="2" id="KW-0540">Nuclease</keyword>
<dbReference type="Proteomes" id="UP001526426">
    <property type="component" value="Unassembled WGS sequence"/>
</dbReference>
<organism evidence="3 4">
    <name type="scientific">Spirulina subsalsa FACHB-351</name>
    <dbReference type="NCBI Taxonomy" id="234711"/>
    <lineage>
        <taxon>Bacteria</taxon>
        <taxon>Bacillati</taxon>
        <taxon>Cyanobacteriota</taxon>
        <taxon>Cyanophyceae</taxon>
        <taxon>Spirulinales</taxon>
        <taxon>Spirulinaceae</taxon>
        <taxon>Spirulina</taxon>
    </lineage>
</organism>
<evidence type="ECO:0000256" key="2">
    <source>
        <dbReference type="PIRNR" id="PIRNR029950"/>
    </source>
</evidence>
<dbReference type="InterPro" id="IPR010155">
    <property type="entry name" value="CRISPR-assoc_prot_Cas5d"/>
</dbReference>